<dbReference type="Pfam" id="PF21549">
    <property type="entry name" value="PRDM2_PR"/>
    <property type="match status" value="1"/>
</dbReference>
<dbReference type="Gene3D" id="3.30.160.60">
    <property type="entry name" value="Classic Zinc Finger"/>
    <property type="match status" value="4"/>
</dbReference>
<dbReference type="GO" id="GO:0051239">
    <property type="term" value="P:regulation of multicellular organismal process"/>
    <property type="evidence" value="ECO:0007669"/>
    <property type="project" value="UniProtKB-ARBA"/>
</dbReference>
<dbReference type="PIRSF" id="PIRSF013212">
    <property type="entry name" value="PRDM1"/>
    <property type="match status" value="1"/>
</dbReference>
<evidence type="ECO:0000256" key="11">
    <source>
        <dbReference type="ARBA" id="ARBA00023163"/>
    </source>
</evidence>
<reference evidence="18" key="2">
    <citation type="submission" date="2025-09" db="UniProtKB">
        <authorList>
            <consortium name="Ensembl"/>
        </authorList>
    </citation>
    <scope>IDENTIFICATION</scope>
</reference>
<evidence type="ECO:0000259" key="17">
    <source>
        <dbReference type="PROSITE" id="PS50280"/>
    </source>
</evidence>
<evidence type="ECO:0000256" key="10">
    <source>
        <dbReference type="ARBA" id="ARBA00023130"/>
    </source>
</evidence>
<dbReference type="GeneTree" id="ENSGT00940000154798"/>
<dbReference type="InterPro" id="IPR044413">
    <property type="entry name" value="PRDM1_PR-SET"/>
</dbReference>
<keyword evidence="10" id="KW-1064">Adaptive immunity</keyword>
<dbReference type="GO" id="GO:0005634">
    <property type="term" value="C:nucleus"/>
    <property type="evidence" value="ECO:0007669"/>
    <property type="project" value="UniProtKB-SubCell"/>
</dbReference>
<evidence type="ECO:0000256" key="8">
    <source>
        <dbReference type="ARBA" id="ARBA00023015"/>
    </source>
</evidence>
<dbReference type="GO" id="GO:0002682">
    <property type="term" value="P:regulation of immune system process"/>
    <property type="evidence" value="ECO:0007669"/>
    <property type="project" value="UniProtKB-ARBA"/>
</dbReference>
<keyword evidence="3" id="KW-0479">Metal-binding</keyword>
<feature type="region of interest" description="Disordered" evidence="15">
    <location>
        <begin position="273"/>
        <end position="300"/>
    </location>
</feature>
<dbReference type="FunFam" id="3.30.160.60:FF:000132">
    <property type="entry name" value="PR domain zinc finger protein 1"/>
    <property type="match status" value="1"/>
</dbReference>
<keyword evidence="2" id="KW-0399">Innate immunity</keyword>
<comment type="subcellular location">
    <subcellularLocation>
        <location evidence="13">Nucleus</location>
    </subcellularLocation>
    <subcellularLocation>
        <location evidence="13">Cytoplasm</location>
    </subcellularLocation>
</comment>
<keyword evidence="9" id="KW-0238">DNA-binding</keyword>
<dbReference type="SUPFAM" id="SSF57667">
    <property type="entry name" value="beta-beta-alpha zinc fingers"/>
    <property type="match status" value="3"/>
</dbReference>
<accession>A0A8C0H5R8</accession>
<feature type="domain" description="C2H2-type" evidence="16">
    <location>
        <begin position="593"/>
        <end position="620"/>
    </location>
</feature>
<evidence type="ECO:0000256" key="3">
    <source>
        <dbReference type="ARBA" id="ARBA00022723"/>
    </source>
</evidence>
<dbReference type="GO" id="GO:0045165">
    <property type="term" value="P:cell fate commitment"/>
    <property type="evidence" value="ECO:0007669"/>
    <property type="project" value="UniProtKB-UniRule"/>
</dbReference>
<reference evidence="18" key="1">
    <citation type="submission" date="2025-08" db="UniProtKB">
        <authorList>
            <consortium name="Ensembl"/>
        </authorList>
    </citation>
    <scope>IDENTIFICATION</scope>
</reference>
<dbReference type="Ensembl" id="ENSCABT00000015488.1">
    <property type="protein sequence ID" value="ENSCABP00000014134.1"/>
    <property type="gene ID" value="ENSCABG00000010545.1"/>
</dbReference>
<evidence type="ECO:0000256" key="6">
    <source>
        <dbReference type="ARBA" id="ARBA00022833"/>
    </source>
</evidence>
<evidence type="ECO:0000256" key="12">
    <source>
        <dbReference type="ARBA" id="ARBA00023242"/>
    </source>
</evidence>
<keyword evidence="7" id="KW-0391">Immunity</keyword>
<dbReference type="CDD" id="cd19187">
    <property type="entry name" value="PR-SET_PRDM1"/>
    <property type="match status" value="1"/>
</dbReference>
<comment type="similarity">
    <text evidence="1">Belongs to the krueppel C2H2-type zinc-finger protein family.</text>
</comment>
<feature type="domain" description="C2H2-type" evidence="16">
    <location>
        <begin position="537"/>
        <end position="564"/>
    </location>
</feature>
<dbReference type="InterPro" id="IPR001214">
    <property type="entry name" value="SET_dom"/>
</dbReference>
<evidence type="ECO:0000256" key="4">
    <source>
        <dbReference type="ARBA" id="ARBA00022737"/>
    </source>
</evidence>
<dbReference type="PANTHER" id="PTHR16515:SF68">
    <property type="entry name" value="PR DOMAIN ZINC FINGER PROTEIN 1"/>
    <property type="match status" value="1"/>
</dbReference>
<dbReference type="GO" id="GO:0008270">
    <property type="term" value="F:zinc ion binding"/>
    <property type="evidence" value="ECO:0007669"/>
    <property type="project" value="UniProtKB-KW"/>
</dbReference>
<evidence type="ECO:0000256" key="14">
    <source>
        <dbReference type="PROSITE-ProRule" id="PRU00042"/>
    </source>
</evidence>
<comment type="function">
    <text evidence="13">Transcription factor that mediates a transcriptional program in various innate and adaptive immune tissue-resident lymphocyte T cell types such as tissue-resident memory T (Trm), natural killer (trNK) and natural killer T (NKT) cells and negatively regulates gene expression of proteins that promote the egress of tissue-resident T-cell populations from non-lymphoid organs. Plays a role in the development, retention and long-term establishment of adaptive and innate tissue-resident lymphocyte T cell types in non-lymphoid organs, such as the skin and gut, but also in other nonbarrier tissues like liver and kidney, and therefore may provide immediate immunological protection against reactivating infections or viral reinfection. Binds specifically to the PRDI element in the promoter of the beta-interferon gene. Drives the maturation of B-lymphocytes into Ig secreting cells. Associates with the transcriptional repressor ZNF683 to chromatin at gene promoter regions.</text>
</comment>
<evidence type="ECO:0000256" key="5">
    <source>
        <dbReference type="ARBA" id="ARBA00022771"/>
    </source>
</evidence>
<comment type="similarity">
    <text evidence="13">Belongs to the class V-like SAM-binding methyltransferase superfamily.</text>
</comment>
<keyword evidence="12" id="KW-0539">Nucleus</keyword>
<dbReference type="PROSITE" id="PS50157">
    <property type="entry name" value="ZINC_FINGER_C2H2_2"/>
    <property type="match status" value="4"/>
</dbReference>
<evidence type="ECO:0000256" key="1">
    <source>
        <dbReference type="ARBA" id="ARBA00006991"/>
    </source>
</evidence>
<keyword evidence="19" id="KW-1185">Reference proteome</keyword>
<feature type="compositionally biased region" description="Polar residues" evidence="15">
    <location>
        <begin position="291"/>
        <end position="300"/>
    </location>
</feature>
<keyword evidence="4" id="KW-0677">Repeat</keyword>
<dbReference type="PROSITE" id="PS00028">
    <property type="entry name" value="ZINC_FINGER_C2H2_1"/>
    <property type="match status" value="4"/>
</dbReference>
<dbReference type="InterPro" id="IPR016608">
    <property type="entry name" value="PRDM1"/>
</dbReference>
<evidence type="ECO:0000313" key="18">
    <source>
        <dbReference type="Ensembl" id="ENSCABP00000014134.1"/>
    </source>
</evidence>
<dbReference type="AlphaFoldDB" id="A0A8C0H5R8"/>
<evidence type="ECO:0000256" key="7">
    <source>
        <dbReference type="ARBA" id="ARBA00022859"/>
    </source>
</evidence>
<feature type="domain" description="SET" evidence="17">
    <location>
        <begin position="77"/>
        <end position="193"/>
    </location>
</feature>
<protein>
    <recommendedName>
        <fullName evidence="13">PR domain zinc finger protein 1</fullName>
        <ecNumber evidence="13">2.1.1.-</ecNumber>
    </recommendedName>
</protein>
<proteinExistence type="inferred from homology"/>
<dbReference type="SUPFAM" id="SSF82199">
    <property type="entry name" value="SET domain"/>
    <property type="match status" value="1"/>
</dbReference>
<dbReference type="PANTHER" id="PTHR16515">
    <property type="entry name" value="PR DOMAIN ZINC FINGER PROTEIN"/>
    <property type="match status" value="1"/>
</dbReference>
<dbReference type="GO" id="GO:0002250">
    <property type="term" value="P:adaptive immune response"/>
    <property type="evidence" value="ECO:0007669"/>
    <property type="project" value="UniProtKB-KW"/>
</dbReference>
<dbReference type="GO" id="GO:0045087">
    <property type="term" value="P:innate immune response"/>
    <property type="evidence" value="ECO:0007669"/>
    <property type="project" value="UniProtKB-KW"/>
</dbReference>
<dbReference type="FunFam" id="3.30.160.60:FF:000262">
    <property type="entry name" value="PR domain zinc finger protein 1"/>
    <property type="match status" value="1"/>
</dbReference>
<keyword evidence="5 14" id="KW-0863">Zinc-finger</keyword>
<dbReference type="EC" id="2.1.1.-" evidence="13"/>
<name>A0A8C0H5R8_CHEAB</name>
<dbReference type="GO" id="GO:0005737">
    <property type="term" value="C:cytoplasm"/>
    <property type="evidence" value="ECO:0007669"/>
    <property type="project" value="UniProtKB-SubCell"/>
</dbReference>
<sequence>MNRPQTRGTKMTLSSAPCCNQLTLAGSERAAMRGELRAMLQWREVDFQERCTYIVKDQPCEMLTCPDIPRAQASLPRNLAFRCNSSHKVVAVLSREYIPPGTRFGPLVGEVYTKENVPKNADRKHFWRIYTPRGELHHFIDACDPRHSNWMRYVNPTPDSPAQNLVACQNGLEIYFYTLKPIVTGAELLVWYNHEFAERLQCPLPGELPQRESGCNGREAKLTKSKEVAEGDEDESIDVEALDRGLQPSPARCRHMALRGQLPQEAKQWSLGLSPFPSATGKEGAPEKSSPPHQSAASPRNQPVFNCCLYGPTTSLCKELQRCLSSLYPSCPLYLPTGHLPQPYLYAYGTIPAHYHRFALPPHATPFLPAPPMSRVGEVPSLGLPSQESQVYARAQGDGISPSPGLYATVLPHGKQESHELQKPQDVLISLQSGAFSFPGLDFEPKQYSSPAGGTSYTTEVQQQKPTSLLAHPLDALNLSTPKFCPPASRLGTTPVPYPLKKQNGKIKYECNICAKSFGQLSNLKVHLRVHSGERPFQCHICKKCFTQLAHLQKHHLVHTGEKPHKCLVCHKRFSSTSNLKTHLRLHSGERPYQCHLCHCRFTQYVHLKLHKRLHERKRPHRCPSCPKTYIHPFSLALHCRGYCPLAPGAAGPPAQFSHFNAMIDHFDFNLDTERLEGEGADPARAPWLLENLILRELETGRRG</sequence>
<evidence type="ECO:0000256" key="2">
    <source>
        <dbReference type="ARBA" id="ARBA00022588"/>
    </source>
</evidence>
<dbReference type="InterPro" id="IPR050331">
    <property type="entry name" value="Zinc_finger"/>
</dbReference>
<dbReference type="GO" id="GO:0000978">
    <property type="term" value="F:RNA polymerase II cis-regulatory region sequence-specific DNA binding"/>
    <property type="evidence" value="ECO:0007669"/>
    <property type="project" value="TreeGrafter"/>
</dbReference>
<feature type="region of interest" description="Disordered" evidence="15">
    <location>
        <begin position="207"/>
        <end position="237"/>
    </location>
</feature>
<organism evidence="18 19">
    <name type="scientific">Chelonoidis abingdonii</name>
    <name type="common">Abingdon island giant tortoise</name>
    <name type="synonym">Testudo abingdonii</name>
    <dbReference type="NCBI Taxonomy" id="106734"/>
    <lineage>
        <taxon>Eukaryota</taxon>
        <taxon>Metazoa</taxon>
        <taxon>Chordata</taxon>
        <taxon>Craniata</taxon>
        <taxon>Vertebrata</taxon>
        <taxon>Euteleostomi</taxon>
        <taxon>Archelosauria</taxon>
        <taxon>Testudinata</taxon>
        <taxon>Testudines</taxon>
        <taxon>Cryptodira</taxon>
        <taxon>Durocryptodira</taxon>
        <taxon>Testudinoidea</taxon>
        <taxon>Testudinidae</taxon>
        <taxon>Chelonoidis</taxon>
    </lineage>
</organism>
<evidence type="ECO:0000259" key="16">
    <source>
        <dbReference type="PROSITE" id="PS50157"/>
    </source>
</evidence>
<dbReference type="FunFam" id="3.30.160.60:FF:001272">
    <property type="entry name" value="Zinc finger protein 683"/>
    <property type="match status" value="1"/>
</dbReference>
<evidence type="ECO:0000256" key="15">
    <source>
        <dbReference type="SAM" id="MobiDB-lite"/>
    </source>
</evidence>
<comment type="subunit">
    <text evidence="13">Interacts with PRMT5. Interacts with FBXO10. Interacts with FBXO11.</text>
</comment>
<feature type="domain" description="C2H2-type" evidence="16">
    <location>
        <begin position="565"/>
        <end position="592"/>
    </location>
</feature>
<evidence type="ECO:0000313" key="19">
    <source>
        <dbReference type="Proteomes" id="UP000694404"/>
    </source>
</evidence>
<dbReference type="PROSITE" id="PS50280">
    <property type="entry name" value="SET"/>
    <property type="match status" value="1"/>
</dbReference>
<dbReference type="InterPro" id="IPR013087">
    <property type="entry name" value="Znf_C2H2_type"/>
</dbReference>
<evidence type="ECO:0000256" key="9">
    <source>
        <dbReference type="ARBA" id="ARBA00023125"/>
    </source>
</evidence>
<keyword evidence="11" id="KW-0804">Transcription</keyword>
<dbReference type="SMART" id="SM00355">
    <property type="entry name" value="ZnF_C2H2"/>
    <property type="match status" value="5"/>
</dbReference>
<dbReference type="Gene3D" id="2.170.270.10">
    <property type="entry name" value="SET domain"/>
    <property type="match status" value="1"/>
</dbReference>
<keyword evidence="6" id="KW-0862">Zinc</keyword>
<dbReference type="InterPro" id="IPR036236">
    <property type="entry name" value="Znf_C2H2_sf"/>
</dbReference>
<keyword evidence="8" id="KW-0805">Transcription regulation</keyword>
<evidence type="ECO:0000256" key="13">
    <source>
        <dbReference type="PIRNR" id="PIRNR013212"/>
    </source>
</evidence>
<feature type="domain" description="C2H2-type" evidence="16">
    <location>
        <begin position="509"/>
        <end position="536"/>
    </location>
</feature>
<dbReference type="Pfam" id="PF00096">
    <property type="entry name" value="zf-C2H2"/>
    <property type="match status" value="3"/>
</dbReference>
<dbReference type="GO" id="GO:0001227">
    <property type="term" value="F:DNA-binding transcription repressor activity, RNA polymerase II-specific"/>
    <property type="evidence" value="ECO:0007669"/>
    <property type="project" value="InterPro"/>
</dbReference>
<dbReference type="InterPro" id="IPR046341">
    <property type="entry name" value="SET_dom_sf"/>
</dbReference>
<dbReference type="Proteomes" id="UP000694404">
    <property type="component" value="Unplaced"/>
</dbReference>
<feature type="compositionally biased region" description="Basic and acidic residues" evidence="15">
    <location>
        <begin position="218"/>
        <end position="229"/>
    </location>
</feature>
<dbReference type="SMART" id="SM00317">
    <property type="entry name" value="SET"/>
    <property type="match status" value="1"/>
</dbReference>